<dbReference type="EMBL" id="BATC01000004">
    <property type="protein sequence ID" value="GAD58196.1"/>
    <property type="molecule type" value="Genomic_DNA"/>
</dbReference>
<organism evidence="2 3">
    <name type="scientific">Brevundimonas abyssalis TAR-001</name>
    <dbReference type="NCBI Taxonomy" id="1391729"/>
    <lineage>
        <taxon>Bacteria</taxon>
        <taxon>Pseudomonadati</taxon>
        <taxon>Pseudomonadota</taxon>
        <taxon>Alphaproteobacteria</taxon>
        <taxon>Caulobacterales</taxon>
        <taxon>Caulobacteraceae</taxon>
        <taxon>Brevundimonas</taxon>
    </lineage>
</organism>
<dbReference type="PROSITE" id="PS51257">
    <property type="entry name" value="PROKAR_LIPOPROTEIN"/>
    <property type="match status" value="1"/>
</dbReference>
<protein>
    <recommendedName>
        <fullName evidence="4">DUF885 domain-containing protein</fullName>
    </recommendedName>
</protein>
<dbReference type="AlphaFoldDB" id="A0A8E0KI58"/>
<evidence type="ECO:0008006" key="4">
    <source>
        <dbReference type="Google" id="ProtNLM"/>
    </source>
</evidence>
<feature type="chain" id="PRO_5034710564" description="DUF885 domain-containing protein" evidence="1">
    <location>
        <begin position="20"/>
        <end position="428"/>
    </location>
</feature>
<proteinExistence type="predicted"/>
<name>A0A8E0KI58_9CAUL</name>
<sequence>MRRTRIIAALCLTGALGLAACSGRGDDTLNAIAQDYVIMTLEIGEREDGYVDAYHGPPEWAETARTNPRTVEQLRAAAAALSQRLEQFPTRGLSDEEVQRRAYLIAHVNAANTRLRMIAGEEPAFADEAEGLFGVRPDTPPLSAYDDTLARIDALIPGDGPLHERVAAFRNDYVIPTDRLDAVMRAAIDECRARTVRHFDLPENERFTLEFVTDQPWSGYNWYQADAVSLIQINTDLPIYIDRAVDLGCHEGYPGHHVYNALLERTFVDEKGWMEMSVYPLYSPMSFIAEGSANYGIDLAFPGEERVRFEREVLYPLAGLDPATAEAQAELLGLMRGLQRAEYTIASDYLAGRIDRDTALDQLQAYSLVARDRAEQRLSFIERYRSYVINYGLGRDMVQAWIESQLGDRWEVTEQLLSSQTLPTDLSR</sequence>
<evidence type="ECO:0000256" key="1">
    <source>
        <dbReference type="SAM" id="SignalP"/>
    </source>
</evidence>
<reference evidence="3" key="1">
    <citation type="journal article" date="2013" name="Genome Announc.">
        <title>Draft Genome Sequence of the Dimorphic Prosthecate Bacterium Brevundimonas abyssalis TAR-001T.</title>
        <authorList>
            <person name="Tsubouchi T."/>
            <person name="Nishi S."/>
            <person name="Usui K."/>
            <person name="Shimane Y."/>
            <person name="Takaki Y."/>
            <person name="Maruyama T."/>
            <person name="Hatada Y."/>
        </authorList>
    </citation>
    <scope>NUCLEOTIDE SEQUENCE [LARGE SCALE GENOMIC DNA]</scope>
    <source>
        <strain evidence="3">TAR-001</strain>
    </source>
</reference>
<dbReference type="Proteomes" id="UP000016569">
    <property type="component" value="Unassembled WGS sequence"/>
</dbReference>
<keyword evidence="1" id="KW-0732">Signal</keyword>
<accession>A0A8E0KI58</accession>
<gene>
    <name evidence="2" type="ORF">MBEBAB_0446</name>
</gene>
<feature type="signal peptide" evidence="1">
    <location>
        <begin position="1"/>
        <end position="19"/>
    </location>
</feature>
<comment type="caution">
    <text evidence="2">The sequence shown here is derived from an EMBL/GenBank/DDBJ whole genome shotgun (WGS) entry which is preliminary data.</text>
</comment>
<keyword evidence="3" id="KW-1185">Reference proteome</keyword>
<evidence type="ECO:0000313" key="3">
    <source>
        <dbReference type="Proteomes" id="UP000016569"/>
    </source>
</evidence>
<evidence type="ECO:0000313" key="2">
    <source>
        <dbReference type="EMBL" id="GAD58196.1"/>
    </source>
</evidence>